<dbReference type="Pfam" id="PF00300">
    <property type="entry name" value="His_Phos_1"/>
    <property type="match status" value="1"/>
</dbReference>
<organism evidence="18 19">
    <name type="scientific">Candidatus Spechtbacteria bacterium RIFCSPLOWO2_02_FULL_38_8</name>
    <dbReference type="NCBI Taxonomy" id="1802164"/>
    <lineage>
        <taxon>Bacteria</taxon>
        <taxon>Candidatus Spechtiibacteriota</taxon>
    </lineage>
</organism>
<comment type="catalytic activity">
    <reaction evidence="14 15">
        <text>tRNA(Ile) + L-isoleucine + ATP = L-isoleucyl-tRNA(Ile) + AMP + diphosphate</text>
        <dbReference type="Rhea" id="RHEA:11060"/>
        <dbReference type="Rhea" id="RHEA-COMP:9666"/>
        <dbReference type="Rhea" id="RHEA-COMP:9695"/>
        <dbReference type="ChEBI" id="CHEBI:30616"/>
        <dbReference type="ChEBI" id="CHEBI:33019"/>
        <dbReference type="ChEBI" id="CHEBI:58045"/>
        <dbReference type="ChEBI" id="CHEBI:78442"/>
        <dbReference type="ChEBI" id="CHEBI:78528"/>
        <dbReference type="ChEBI" id="CHEBI:456215"/>
        <dbReference type="EC" id="6.1.1.5"/>
    </reaction>
</comment>
<comment type="caution">
    <text evidence="18">The sequence shown here is derived from an EMBL/GenBank/DDBJ whole genome shotgun (WGS) entry which is preliminary data.</text>
</comment>
<keyword evidence="7 15" id="KW-0479">Metal-binding</keyword>
<dbReference type="GO" id="GO:0000049">
    <property type="term" value="F:tRNA binding"/>
    <property type="evidence" value="ECO:0007669"/>
    <property type="project" value="InterPro"/>
</dbReference>
<dbReference type="InterPro" id="IPR023586">
    <property type="entry name" value="Ile-tRNA-ligase_type2"/>
</dbReference>
<evidence type="ECO:0000256" key="4">
    <source>
        <dbReference type="ARBA" id="ARBA00011245"/>
    </source>
</evidence>
<dbReference type="EMBL" id="MHOJ01000036">
    <property type="protein sequence ID" value="OGZ61770.1"/>
    <property type="molecule type" value="Genomic_DNA"/>
</dbReference>
<keyword evidence="12 15" id="KW-0030">Aminoacyl-tRNA synthetase</keyword>
<keyword evidence="9 15" id="KW-0862">Zinc</keyword>
<dbReference type="Gene3D" id="3.40.50.620">
    <property type="entry name" value="HUPs"/>
    <property type="match status" value="2"/>
</dbReference>
<dbReference type="Proteomes" id="UP000178509">
    <property type="component" value="Unassembled WGS sequence"/>
</dbReference>
<dbReference type="GO" id="GO:0002161">
    <property type="term" value="F:aminoacyl-tRNA deacylase activity"/>
    <property type="evidence" value="ECO:0007669"/>
    <property type="project" value="InterPro"/>
</dbReference>
<dbReference type="Pfam" id="PF19302">
    <property type="entry name" value="DUF5915"/>
    <property type="match status" value="1"/>
</dbReference>
<evidence type="ECO:0000313" key="18">
    <source>
        <dbReference type="EMBL" id="OGZ61770.1"/>
    </source>
</evidence>
<feature type="binding site" evidence="15">
    <location>
        <position position="806"/>
    </location>
    <ligand>
        <name>ATP</name>
        <dbReference type="ChEBI" id="CHEBI:30616"/>
    </ligand>
</feature>
<dbReference type="GO" id="GO:0004822">
    <property type="term" value="F:isoleucine-tRNA ligase activity"/>
    <property type="evidence" value="ECO:0007669"/>
    <property type="project" value="UniProtKB-UniRule"/>
</dbReference>
<feature type="short sequence motif" description="'HIGH' region" evidence="15">
    <location>
        <begin position="49"/>
        <end position="59"/>
    </location>
</feature>
<dbReference type="CDD" id="cd07961">
    <property type="entry name" value="Anticodon_Ia_Ile_ABEc"/>
    <property type="match status" value="1"/>
</dbReference>
<dbReference type="SUPFAM" id="SSF52374">
    <property type="entry name" value="Nucleotidylyl transferase"/>
    <property type="match status" value="1"/>
</dbReference>
<evidence type="ECO:0000256" key="1">
    <source>
        <dbReference type="ARBA" id="ARBA00001947"/>
    </source>
</evidence>
<dbReference type="InterPro" id="IPR009008">
    <property type="entry name" value="Val/Leu/Ile-tRNA-synth_edit"/>
</dbReference>
<comment type="subunit">
    <text evidence="4 15">Monomer.</text>
</comment>
<dbReference type="PANTHER" id="PTHR42780:SF1">
    <property type="entry name" value="ISOLEUCINE--TRNA LIGASE, CYTOPLASMIC"/>
    <property type="match status" value="1"/>
</dbReference>
<dbReference type="SUPFAM" id="SSF53254">
    <property type="entry name" value="Phosphoglycerate mutase-like"/>
    <property type="match status" value="1"/>
</dbReference>
<dbReference type="InterPro" id="IPR014729">
    <property type="entry name" value="Rossmann-like_a/b/a_fold"/>
</dbReference>
<comment type="similarity">
    <text evidence="3 15">Belongs to the class-I aminoacyl-tRNA synthetase family. IleS type 2 subfamily.</text>
</comment>
<gene>
    <name evidence="15" type="primary">ileS</name>
    <name evidence="18" type="ORF">A3H51_01815</name>
</gene>
<dbReference type="Gene3D" id="1.10.730.10">
    <property type="entry name" value="Isoleucyl-tRNA Synthetase, Domain 1"/>
    <property type="match status" value="1"/>
</dbReference>
<dbReference type="InterPro" id="IPR029033">
    <property type="entry name" value="His_PPase_superfam"/>
</dbReference>
<dbReference type="InterPro" id="IPR013155">
    <property type="entry name" value="M/V/L/I-tRNA-synth_anticd-bd"/>
</dbReference>
<evidence type="ECO:0000256" key="11">
    <source>
        <dbReference type="ARBA" id="ARBA00022917"/>
    </source>
</evidence>
<dbReference type="Pfam" id="PF08264">
    <property type="entry name" value="Anticodon_1"/>
    <property type="match status" value="1"/>
</dbReference>
<dbReference type="AlphaFoldDB" id="A0A1G2HHL9"/>
<dbReference type="SUPFAM" id="SSF50677">
    <property type="entry name" value="ValRS/IleRS/LeuRS editing domain"/>
    <property type="match status" value="1"/>
</dbReference>
<protein>
    <recommendedName>
        <fullName evidence="15">Isoleucine--tRNA ligase</fullName>
        <ecNumber evidence="15">6.1.1.5</ecNumber>
    </recommendedName>
    <alternativeName>
        <fullName evidence="15">Isoleucyl-tRNA synthetase</fullName>
        <shortName evidence="15">IleRS</shortName>
    </alternativeName>
</protein>
<evidence type="ECO:0000256" key="5">
    <source>
        <dbReference type="ARBA" id="ARBA00022490"/>
    </source>
</evidence>
<dbReference type="GO" id="GO:0008270">
    <property type="term" value="F:zinc ion binding"/>
    <property type="evidence" value="ECO:0007669"/>
    <property type="project" value="UniProtKB-UniRule"/>
</dbReference>
<dbReference type="InterPro" id="IPR002301">
    <property type="entry name" value="Ile-tRNA-ligase"/>
</dbReference>
<accession>A0A1G2HHL9</accession>
<dbReference type="GO" id="GO:0005737">
    <property type="term" value="C:cytoplasm"/>
    <property type="evidence" value="ECO:0007669"/>
    <property type="project" value="UniProtKB-SubCell"/>
</dbReference>
<dbReference type="Gene3D" id="3.90.740.10">
    <property type="entry name" value="Valyl/Leucyl/Isoleucyl-tRNA synthetase, editing domain"/>
    <property type="match status" value="1"/>
</dbReference>
<keyword evidence="10 15" id="KW-0067">ATP-binding</keyword>
<dbReference type="PANTHER" id="PTHR42780">
    <property type="entry name" value="SOLEUCYL-TRNA SYNTHETASE"/>
    <property type="match status" value="1"/>
</dbReference>
<evidence type="ECO:0000256" key="7">
    <source>
        <dbReference type="ARBA" id="ARBA00022723"/>
    </source>
</evidence>
<dbReference type="GO" id="GO:0005524">
    <property type="term" value="F:ATP binding"/>
    <property type="evidence" value="ECO:0007669"/>
    <property type="project" value="UniProtKB-UniRule"/>
</dbReference>
<dbReference type="Pfam" id="PF00133">
    <property type="entry name" value="tRNA-synt_1"/>
    <property type="match status" value="2"/>
</dbReference>
<feature type="domain" description="Aminoacyl-tRNA synthetase class Ia" evidence="16">
    <location>
        <begin position="9"/>
        <end position="491"/>
    </location>
</feature>
<evidence type="ECO:0000256" key="6">
    <source>
        <dbReference type="ARBA" id="ARBA00022598"/>
    </source>
</evidence>
<evidence type="ECO:0000259" key="16">
    <source>
        <dbReference type="Pfam" id="PF00133"/>
    </source>
</evidence>
<evidence type="ECO:0000256" key="12">
    <source>
        <dbReference type="ARBA" id="ARBA00023146"/>
    </source>
</evidence>
<comment type="function">
    <text evidence="13 15">Catalyzes the attachment of isoleucine to tRNA(Ile). As IleRS can inadvertently accommodate and process structurally similar amino acids such as valine, to avoid such errors it has two additional distinct tRNA(Ile)-dependent editing activities. One activity is designated as 'pretransfer' editing and involves the hydrolysis of activated Val-AMP. The other activity is designated 'posttransfer' editing and involves deacylation of mischarged Val-tRNA(Ile).</text>
</comment>
<dbReference type="FunFam" id="3.40.50.620:FF:000063">
    <property type="entry name" value="Isoleucine--tRNA ligase"/>
    <property type="match status" value="1"/>
</dbReference>
<dbReference type="SUPFAM" id="SSF47323">
    <property type="entry name" value="Anticodon-binding domain of a subclass of class I aminoacyl-tRNA synthetases"/>
    <property type="match status" value="1"/>
</dbReference>
<dbReference type="InterPro" id="IPR009080">
    <property type="entry name" value="tRNAsynth_Ia_anticodon-bd"/>
</dbReference>
<dbReference type="InterPro" id="IPR002300">
    <property type="entry name" value="aa-tRNA-synth_Ia"/>
</dbReference>
<dbReference type="EC" id="6.1.1.5" evidence="15"/>
<evidence type="ECO:0000313" key="19">
    <source>
        <dbReference type="Proteomes" id="UP000178509"/>
    </source>
</evidence>
<keyword evidence="11 15" id="KW-0648">Protein biosynthesis</keyword>
<sequence>MNIADIEKQILKFWKESNAFKRSVERRSKTRTSTNGQHKGSFVFYEGPPTANGKPGIHHVEARSFKDIICRYKTMQGFRVERRGGWDTHGLPVELEIEKALGINNKKEIEQYGVAKFNKKCKESVWRYKKEWENLTERMGFWIDMENPYITYDPLYMETLWWIIKQIYEMGLLYEGHKVIPRCPRCGTGLSSHEVAQGYQTITENSVIVKFPVINDQLSIRQEKKSQIFFLAWTTTPWTLPGNVALAVGENIEYAVVEQNGEYYILAKELVERVFEPKTYNLKPKTYKGSDLVGVEYKPLFDIKELKSDNSYKVYSADFVTTEEGTGIVHTAVMYGEDDYQLGDKFDLPKHHTVNENGHFNRLVAEFEGQFVKDAEPAIVEFLKVKNQLYKVLPHKHTYPFCWRCGTPLLYYAMDSWFIAMSKLQKQLIDANKKINWVPEYIKEGRFGEWLREIKDWAFSRSRYWGTPLPVWKCSDCQNLEVVGSREDLAKVTKGRNEYFILRHGFSKRNHHNILSCVEKKESKAFGLMPQGIKEVENSAQKLKKLGGVDFIISSPLTRTKQTAKIVAEHLGGVDIKYSEDIIEIKAGIFEGKNVQDYRDYFSDTKERFIKKVPGGETLSEMRKRMTKFADDLEKKYNGKRILIVSHGDPIWILESAMLGLSVDETVKREGENYPHTGQLRHIQYAKFPYNKEGELDFHRPFVDEIKFSCEKCPNGQMERVKDLVDVWFDSGAMPFAQEHYPFENKAKIDKKTYYPADYISEAIDQTRGWFYTMHAISAILGKAPSYKNVISLGHVLDAKGQKMSKSMGNIIDSQELAEKYGMDAVRWYFFTVNNPGAVKRFSEQDVKEKLQRFISTLLNSYTFLNTYSPKTKAPIKFSHIKTNNLLDKWINAKLKFLAKQVTAALDIYNIMDASRAIDKFVLEDLSNWYVRRSRERFQKSENKNDKNNAAQTLAFVLSEVCKLSAPFVPFISEYIWQKVNRIDKKSVHWEDFPSYTNVTKQEKEIMDLMQKVQSWAQAGLSIRSDNSIKVRQPLNAFAVSEKSPVEYKEILKDELNVKEIVNSKNLKADKNWKAFKDDKKILLNTKITEDLQIEGNIRELVRNIQKMRKTLGLHPNDKIKIKYSLPQYAYEKLKKWEKRIIQDTNAIKISEEKILSEHGKTYDAKIEFEWDNKNKVAVAIDKV</sequence>
<dbReference type="Gene3D" id="3.40.50.1240">
    <property type="entry name" value="Phosphoglycerate mutase-like"/>
    <property type="match status" value="1"/>
</dbReference>
<evidence type="ECO:0000259" key="17">
    <source>
        <dbReference type="Pfam" id="PF08264"/>
    </source>
</evidence>
<name>A0A1G2HHL9_9BACT</name>
<dbReference type="STRING" id="1802164.A3H51_01815"/>
<evidence type="ECO:0000256" key="14">
    <source>
        <dbReference type="ARBA" id="ARBA00048359"/>
    </source>
</evidence>
<feature type="short sequence motif" description="'KMSKS' region" evidence="15">
    <location>
        <begin position="803"/>
        <end position="807"/>
    </location>
</feature>
<feature type="domain" description="Methionyl/Valyl/Leucyl/Isoleucyl-tRNA synthetase anticodon-binding" evidence="17">
    <location>
        <begin position="888"/>
        <end position="1036"/>
    </location>
</feature>
<evidence type="ECO:0000256" key="9">
    <source>
        <dbReference type="ARBA" id="ARBA00022833"/>
    </source>
</evidence>
<dbReference type="CDD" id="cd07067">
    <property type="entry name" value="HP_PGM_like"/>
    <property type="match status" value="1"/>
</dbReference>
<keyword evidence="6 15" id="KW-0436">Ligase</keyword>
<evidence type="ECO:0000256" key="3">
    <source>
        <dbReference type="ARBA" id="ARBA00007078"/>
    </source>
</evidence>
<comment type="cofactor">
    <cofactor evidence="1 15">
        <name>Zn(2+)</name>
        <dbReference type="ChEBI" id="CHEBI:29105"/>
    </cofactor>
</comment>
<dbReference type="PRINTS" id="PR00984">
    <property type="entry name" value="TRNASYNTHILE"/>
</dbReference>
<evidence type="ECO:0000256" key="15">
    <source>
        <dbReference type="HAMAP-Rule" id="MF_02003"/>
    </source>
</evidence>
<feature type="domain" description="Aminoacyl-tRNA synthetase class Ia" evidence="16">
    <location>
        <begin position="694"/>
        <end position="833"/>
    </location>
</feature>
<dbReference type="GO" id="GO:0006428">
    <property type="term" value="P:isoleucyl-tRNA aminoacylation"/>
    <property type="evidence" value="ECO:0007669"/>
    <property type="project" value="UniProtKB-UniRule"/>
</dbReference>
<evidence type="ECO:0000256" key="8">
    <source>
        <dbReference type="ARBA" id="ARBA00022741"/>
    </source>
</evidence>
<dbReference type="InterPro" id="IPR033709">
    <property type="entry name" value="Anticodon_Ile_ABEc"/>
</dbReference>
<evidence type="ECO:0000256" key="10">
    <source>
        <dbReference type="ARBA" id="ARBA00022840"/>
    </source>
</evidence>
<comment type="domain">
    <text evidence="15">IleRS has two distinct active sites: one for aminoacylation and one for editing. The misactivated valine is translocated from the active site to the editing site, which sterically excludes the correctly activated isoleucine. The single editing site contains two valyl binding pockets, one specific for each substrate (Val-AMP or Val-tRNA(Ile)).</text>
</comment>
<keyword evidence="8 15" id="KW-0547">Nucleotide-binding</keyword>
<reference evidence="18 19" key="1">
    <citation type="journal article" date="2016" name="Nat. Commun.">
        <title>Thousands of microbial genomes shed light on interconnected biogeochemical processes in an aquifer system.</title>
        <authorList>
            <person name="Anantharaman K."/>
            <person name="Brown C.T."/>
            <person name="Hug L.A."/>
            <person name="Sharon I."/>
            <person name="Castelle C.J."/>
            <person name="Probst A.J."/>
            <person name="Thomas B.C."/>
            <person name="Singh A."/>
            <person name="Wilkins M.J."/>
            <person name="Karaoz U."/>
            <person name="Brodie E.L."/>
            <person name="Williams K.H."/>
            <person name="Hubbard S.S."/>
            <person name="Banfield J.F."/>
        </authorList>
    </citation>
    <scope>NUCLEOTIDE SEQUENCE [LARGE SCALE GENOMIC DNA]</scope>
</reference>
<dbReference type="InterPro" id="IPR013078">
    <property type="entry name" value="His_Pase_superF_clade-1"/>
</dbReference>
<comment type="subcellular location">
    <subcellularLocation>
        <location evidence="2 15">Cytoplasm</location>
    </subcellularLocation>
</comment>
<dbReference type="HAMAP" id="MF_02003">
    <property type="entry name" value="Ile_tRNA_synth_type2"/>
    <property type="match status" value="1"/>
</dbReference>
<keyword evidence="5 15" id="KW-0963">Cytoplasm</keyword>
<proteinExistence type="inferred from homology"/>
<evidence type="ECO:0000256" key="2">
    <source>
        <dbReference type="ARBA" id="ARBA00004496"/>
    </source>
</evidence>
<evidence type="ECO:0000256" key="13">
    <source>
        <dbReference type="ARBA" id="ARBA00025217"/>
    </source>
</evidence>